<organism evidence="1">
    <name type="scientific">Panicum hallii</name>
    <dbReference type="NCBI Taxonomy" id="206008"/>
    <lineage>
        <taxon>Eukaryota</taxon>
        <taxon>Viridiplantae</taxon>
        <taxon>Streptophyta</taxon>
        <taxon>Embryophyta</taxon>
        <taxon>Tracheophyta</taxon>
        <taxon>Spermatophyta</taxon>
        <taxon>Magnoliopsida</taxon>
        <taxon>Liliopsida</taxon>
        <taxon>Poales</taxon>
        <taxon>Poaceae</taxon>
        <taxon>PACMAD clade</taxon>
        <taxon>Panicoideae</taxon>
        <taxon>Panicodae</taxon>
        <taxon>Paniceae</taxon>
        <taxon>Panicinae</taxon>
        <taxon>Panicum</taxon>
        <taxon>Panicum sect. Panicum</taxon>
    </lineage>
</organism>
<proteinExistence type="predicted"/>
<sequence>MEFSEHFGRVGNSDTVWLRRHDNPLRPISKFQERKAVAYRWHHFPGGEVKATGQHAAGYSYYYDPPWKMYMQEDQAASYPPPLSRFVDLKRQEELEQRHHFPRGKVKVTGQHAAGYSCYDLRRKMYLQENQAAINN</sequence>
<accession>A0A2S3GWP0</accession>
<dbReference type="Proteomes" id="UP000243499">
    <property type="component" value="Chromosome 2"/>
</dbReference>
<evidence type="ECO:0000313" key="1">
    <source>
        <dbReference type="EMBL" id="PAN10207.1"/>
    </source>
</evidence>
<protein>
    <submittedName>
        <fullName evidence="1">Uncharacterized protein</fullName>
    </submittedName>
</protein>
<dbReference type="EMBL" id="CM008047">
    <property type="protein sequence ID" value="PAN10207.1"/>
    <property type="molecule type" value="Genomic_DNA"/>
</dbReference>
<dbReference type="Gramene" id="PAN10207">
    <property type="protein sequence ID" value="PAN10207"/>
    <property type="gene ID" value="PAHAL_2G078200"/>
</dbReference>
<dbReference type="AlphaFoldDB" id="A0A2S3GWP0"/>
<name>A0A2S3GWP0_9POAL</name>
<reference evidence="1" key="1">
    <citation type="submission" date="2018-04" db="EMBL/GenBank/DDBJ databases">
        <title>WGS assembly of Panicum hallii.</title>
        <authorList>
            <person name="Lovell J."/>
            <person name="Jenkins J."/>
            <person name="Lowry D."/>
            <person name="Mamidi S."/>
            <person name="Sreedasyam A."/>
            <person name="Weng X."/>
            <person name="Barry K."/>
            <person name="Bonette J."/>
            <person name="Campitelli B."/>
            <person name="Daum C."/>
            <person name="Gordon S."/>
            <person name="Gould B."/>
            <person name="Lipzen A."/>
            <person name="Macqueen A."/>
            <person name="Palacio-Mejia J."/>
            <person name="Plott C."/>
            <person name="Shakirov E."/>
            <person name="Shu S."/>
            <person name="Yoshinaga Y."/>
            <person name="Zane M."/>
            <person name="Rokhsar D."/>
            <person name="Grimwood J."/>
            <person name="Schmutz J."/>
            <person name="Juenger T."/>
        </authorList>
    </citation>
    <scope>NUCLEOTIDE SEQUENCE [LARGE SCALE GENOMIC DNA]</scope>
    <source>
        <strain evidence="1">FIL2</strain>
    </source>
</reference>
<gene>
    <name evidence="1" type="ORF">PAHAL_2G078200</name>
</gene>